<evidence type="ECO:0000313" key="4">
    <source>
        <dbReference type="Proteomes" id="UP000054047"/>
    </source>
</evidence>
<dbReference type="PANTHER" id="PTHR10858">
    <property type="entry name" value="DEOXYRIBONUCLEASE II"/>
    <property type="match status" value="1"/>
</dbReference>
<evidence type="ECO:0000256" key="2">
    <source>
        <dbReference type="ARBA" id="ARBA00022801"/>
    </source>
</evidence>
<dbReference type="OrthoDB" id="10261598at2759"/>
<keyword evidence="4" id="KW-1185">Reference proteome</keyword>
<name>A0A0C2FTF3_9BILA</name>
<dbReference type="GO" id="GO:0006309">
    <property type="term" value="P:apoptotic DNA fragmentation"/>
    <property type="evidence" value="ECO:0007669"/>
    <property type="project" value="TreeGrafter"/>
</dbReference>
<dbReference type="Proteomes" id="UP000054047">
    <property type="component" value="Unassembled WGS sequence"/>
</dbReference>
<dbReference type="AlphaFoldDB" id="A0A0C2FTF3"/>
<evidence type="ECO:0000256" key="1">
    <source>
        <dbReference type="ARBA" id="ARBA00007527"/>
    </source>
</evidence>
<comment type="similarity">
    <text evidence="1">Belongs to the DNase II family.</text>
</comment>
<gene>
    <name evidence="3" type="ORF">ANCDUO_21743</name>
</gene>
<dbReference type="EMBL" id="KN761728">
    <property type="protein sequence ID" value="KIH48191.1"/>
    <property type="molecule type" value="Genomic_DNA"/>
</dbReference>
<proteinExistence type="inferred from homology"/>
<accession>A0A0C2FTF3</accession>
<evidence type="ECO:0000313" key="3">
    <source>
        <dbReference type="EMBL" id="KIH48191.1"/>
    </source>
</evidence>
<organism evidence="3 4">
    <name type="scientific">Ancylostoma duodenale</name>
    <dbReference type="NCBI Taxonomy" id="51022"/>
    <lineage>
        <taxon>Eukaryota</taxon>
        <taxon>Metazoa</taxon>
        <taxon>Ecdysozoa</taxon>
        <taxon>Nematoda</taxon>
        <taxon>Chromadorea</taxon>
        <taxon>Rhabditida</taxon>
        <taxon>Rhabditina</taxon>
        <taxon>Rhabditomorpha</taxon>
        <taxon>Strongyloidea</taxon>
        <taxon>Ancylostomatidae</taxon>
        <taxon>Ancylostomatinae</taxon>
        <taxon>Ancylostoma</taxon>
    </lineage>
</organism>
<dbReference type="InterPro" id="IPR004947">
    <property type="entry name" value="DNase_II"/>
</dbReference>
<dbReference type="PANTHER" id="PTHR10858:SF30">
    <property type="entry name" value="CELL-DEATH-RELATED NUCLEASE 7"/>
    <property type="match status" value="1"/>
</dbReference>
<protein>
    <submittedName>
        <fullName evidence="3">Uncharacterized protein</fullName>
    </submittedName>
</protein>
<sequence>MSVETWRNGNAQDVGSQCSKNKVHDVGITMLSETLYCYYIKVYDVEEVNLLGKPFPSSKDHSKWGVSMNVDKPAVCIGDVNRQVSQFNRGGGAVCIEDKKLWQAFHGSVAKYEKCGKT</sequence>
<reference evidence="3 4" key="1">
    <citation type="submission" date="2013-12" db="EMBL/GenBank/DDBJ databases">
        <title>Draft genome of the parsitic nematode Ancylostoma duodenale.</title>
        <authorList>
            <person name="Mitreva M."/>
        </authorList>
    </citation>
    <scope>NUCLEOTIDE SEQUENCE [LARGE SCALE GENOMIC DNA]</scope>
    <source>
        <strain evidence="3 4">Zhejiang</strain>
    </source>
</reference>
<dbReference type="GO" id="GO:0004531">
    <property type="term" value="F:deoxyribonuclease II activity"/>
    <property type="evidence" value="ECO:0007669"/>
    <property type="project" value="InterPro"/>
</dbReference>
<dbReference type="Pfam" id="PF03265">
    <property type="entry name" value="DNase_II"/>
    <property type="match status" value="1"/>
</dbReference>
<keyword evidence="2" id="KW-0378">Hydrolase</keyword>